<gene>
    <name evidence="2" type="ORF">CERZMDRAFT_87204</name>
</gene>
<protein>
    <submittedName>
        <fullName evidence="2">Uncharacterized protein</fullName>
    </submittedName>
</protein>
<dbReference type="AlphaFoldDB" id="A0A6A6F6D1"/>
<proteinExistence type="predicted"/>
<feature type="region of interest" description="Disordered" evidence="1">
    <location>
        <begin position="173"/>
        <end position="196"/>
    </location>
</feature>
<evidence type="ECO:0000313" key="2">
    <source>
        <dbReference type="EMBL" id="KAF2209003.1"/>
    </source>
</evidence>
<evidence type="ECO:0000313" key="3">
    <source>
        <dbReference type="Proteomes" id="UP000799539"/>
    </source>
</evidence>
<dbReference type="EMBL" id="ML992689">
    <property type="protein sequence ID" value="KAF2209003.1"/>
    <property type="molecule type" value="Genomic_DNA"/>
</dbReference>
<feature type="region of interest" description="Disordered" evidence="1">
    <location>
        <begin position="242"/>
        <end position="261"/>
    </location>
</feature>
<feature type="compositionally biased region" description="Basic and acidic residues" evidence="1">
    <location>
        <begin position="180"/>
        <end position="196"/>
    </location>
</feature>
<dbReference type="OrthoDB" id="3650779at2759"/>
<evidence type="ECO:0000256" key="1">
    <source>
        <dbReference type="SAM" id="MobiDB-lite"/>
    </source>
</evidence>
<organism evidence="2 3">
    <name type="scientific">Cercospora zeae-maydis SCOH1-5</name>
    <dbReference type="NCBI Taxonomy" id="717836"/>
    <lineage>
        <taxon>Eukaryota</taxon>
        <taxon>Fungi</taxon>
        <taxon>Dikarya</taxon>
        <taxon>Ascomycota</taxon>
        <taxon>Pezizomycotina</taxon>
        <taxon>Dothideomycetes</taxon>
        <taxon>Dothideomycetidae</taxon>
        <taxon>Mycosphaerellales</taxon>
        <taxon>Mycosphaerellaceae</taxon>
        <taxon>Cercospora</taxon>
    </lineage>
</organism>
<accession>A0A6A6F6D1</accession>
<sequence>MPRKSRNVKATPSNTRAMRTILRNVDANLGKLVNKQDRLDWLKPIAVGENFPYTGSKEIGPHHNEETLHEAITYAVRDAKKNRYKELKGPPAMNQFFKVGSAMLNSEYLVAIGYMFLDDSGALQLRDEADARNDDPISSVREADSAASFRSANQLATGLTANDSSQVNVPVEGLSSVESTQKKHDSDRTWTPGDREKEVVTVLDNKHDSLATSTQQLERKDLSPATTARQIVYEPVPTSAGATKRKFVESPDSSDASPFPENTMDDVGLWQELCRMKLIVEEVSTSLCAPSHLSKLHRSPSTLLNQLYAHIFNTSAWRLSFDNLLKRTPVQRSSLLQAIFWSFINLRIFPTPLFAMSPAQTGVAFDYGTAMSSALAPLTELFPHHPTAVTRLFQESAFRVNVLQPFAETLAGDLQALVTEHLSAADDNIPPASHSNPVPHMWAFSIEATLRDLCEKALLLRGRMDASNCGYRLLHHHSGSDIYFPQGLTSSRNISSKGEGRERVAFTVAPGLERKVRTGGAAEGGEAGTYVVVGPAVVAEARK</sequence>
<reference evidence="2" key="1">
    <citation type="journal article" date="2020" name="Stud. Mycol.">
        <title>101 Dothideomycetes genomes: a test case for predicting lifestyles and emergence of pathogens.</title>
        <authorList>
            <person name="Haridas S."/>
            <person name="Albert R."/>
            <person name="Binder M."/>
            <person name="Bloem J."/>
            <person name="Labutti K."/>
            <person name="Salamov A."/>
            <person name="Andreopoulos B."/>
            <person name="Baker S."/>
            <person name="Barry K."/>
            <person name="Bills G."/>
            <person name="Bluhm B."/>
            <person name="Cannon C."/>
            <person name="Castanera R."/>
            <person name="Culley D."/>
            <person name="Daum C."/>
            <person name="Ezra D."/>
            <person name="Gonzalez J."/>
            <person name="Henrissat B."/>
            <person name="Kuo A."/>
            <person name="Liang C."/>
            <person name="Lipzen A."/>
            <person name="Lutzoni F."/>
            <person name="Magnuson J."/>
            <person name="Mondo S."/>
            <person name="Nolan M."/>
            <person name="Ohm R."/>
            <person name="Pangilinan J."/>
            <person name="Park H.-J."/>
            <person name="Ramirez L."/>
            <person name="Alfaro M."/>
            <person name="Sun H."/>
            <person name="Tritt A."/>
            <person name="Yoshinaga Y."/>
            <person name="Zwiers L.-H."/>
            <person name="Turgeon B."/>
            <person name="Goodwin S."/>
            <person name="Spatafora J."/>
            <person name="Crous P."/>
            <person name="Grigoriev I."/>
        </authorList>
    </citation>
    <scope>NUCLEOTIDE SEQUENCE</scope>
    <source>
        <strain evidence="2">SCOH1-5</strain>
    </source>
</reference>
<dbReference type="Proteomes" id="UP000799539">
    <property type="component" value="Unassembled WGS sequence"/>
</dbReference>
<name>A0A6A6F6D1_9PEZI</name>
<keyword evidence="3" id="KW-1185">Reference proteome</keyword>